<feature type="non-terminal residue" evidence="2">
    <location>
        <position position="1"/>
    </location>
</feature>
<feature type="region of interest" description="Disordered" evidence="1">
    <location>
        <begin position="1"/>
        <end position="65"/>
    </location>
</feature>
<dbReference type="Proteomes" id="UP000789901">
    <property type="component" value="Unassembled WGS sequence"/>
</dbReference>
<reference evidence="2 3" key="1">
    <citation type="submission" date="2021-06" db="EMBL/GenBank/DDBJ databases">
        <authorList>
            <person name="Kallberg Y."/>
            <person name="Tangrot J."/>
            <person name="Rosling A."/>
        </authorList>
    </citation>
    <scope>NUCLEOTIDE SEQUENCE [LARGE SCALE GENOMIC DNA]</scope>
    <source>
        <strain evidence="2 3">120-4 pot B 10/14</strain>
    </source>
</reference>
<dbReference type="EMBL" id="CAJVQB010119585">
    <property type="protein sequence ID" value="CAG8853071.1"/>
    <property type="molecule type" value="Genomic_DNA"/>
</dbReference>
<sequence length="91" mass="10371">HLALPVSYDQESSQDKSQLFNENELQSESDHSISLSDNDDSEIYEEDKETIKESNEESQFTDLKSEQEEVIVHPINKPKGNGSLKFCLSTH</sequence>
<organism evidence="2 3">
    <name type="scientific">Gigaspora margarita</name>
    <dbReference type="NCBI Taxonomy" id="4874"/>
    <lineage>
        <taxon>Eukaryota</taxon>
        <taxon>Fungi</taxon>
        <taxon>Fungi incertae sedis</taxon>
        <taxon>Mucoromycota</taxon>
        <taxon>Glomeromycotina</taxon>
        <taxon>Glomeromycetes</taxon>
        <taxon>Diversisporales</taxon>
        <taxon>Gigasporaceae</taxon>
        <taxon>Gigaspora</taxon>
    </lineage>
</organism>
<protein>
    <submittedName>
        <fullName evidence="2">15224_t:CDS:1</fullName>
    </submittedName>
</protein>
<comment type="caution">
    <text evidence="2">The sequence shown here is derived from an EMBL/GenBank/DDBJ whole genome shotgun (WGS) entry which is preliminary data.</text>
</comment>
<evidence type="ECO:0000313" key="2">
    <source>
        <dbReference type="EMBL" id="CAG8853071.1"/>
    </source>
</evidence>
<feature type="compositionally biased region" description="Acidic residues" evidence="1">
    <location>
        <begin position="37"/>
        <end position="48"/>
    </location>
</feature>
<keyword evidence="3" id="KW-1185">Reference proteome</keyword>
<accession>A0ABN7XE00</accession>
<evidence type="ECO:0000313" key="3">
    <source>
        <dbReference type="Proteomes" id="UP000789901"/>
    </source>
</evidence>
<proteinExistence type="predicted"/>
<name>A0ABN7XE00_GIGMA</name>
<gene>
    <name evidence="2" type="ORF">GMARGA_LOCUS41892</name>
</gene>
<feature type="compositionally biased region" description="Polar residues" evidence="1">
    <location>
        <begin position="9"/>
        <end position="36"/>
    </location>
</feature>
<evidence type="ECO:0000256" key="1">
    <source>
        <dbReference type="SAM" id="MobiDB-lite"/>
    </source>
</evidence>